<organism evidence="5 6">
    <name type="scientific">Ramlibacter pallidus</name>
    <dbReference type="NCBI Taxonomy" id="2780087"/>
    <lineage>
        <taxon>Bacteria</taxon>
        <taxon>Pseudomonadati</taxon>
        <taxon>Pseudomonadota</taxon>
        <taxon>Betaproteobacteria</taxon>
        <taxon>Burkholderiales</taxon>
        <taxon>Comamonadaceae</taxon>
        <taxon>Ramlibacter</taxon>
    </lineage>
</organism>
<evidence type="ECO:0000256" key="2">
    <source>
        <dbReference type="ARBA" id="ARBA00022801"/>
    </source>
</evidence>
<dbReference type="InterPro" id="IPR019819">
    <property type="entry name" value="Carboxylesterase_B_CS"/>
</dbReference>
<dbReference type="PROSITE" id="PS00941">
    <property type="entry name" value="CARBOXYLESTERASE_B_2"/>
    <property type="match status" value="1"/>
</dbReference>
<dbReference type="EC" id="3.1.1.-" evidence="3"/>
<feature type="chain" id="PRO_5044985061" description="Carboxylic ester hydrolase" evidence="3">
    <location>
        <begin position="19"/>
        <end position="593"/>
    </location>
</feature>
<protein>
    <recommendedName>
        <fullName evidence="3">Carboxylic ester hydrolase</fullName>
        <ecNumber evidence="3">3.1.1.-</ecNumber>
    </recommendedName>
</protein>
<dbReference type="RefSeq" id="WP_193675150.1">
    <property type="nucleotide sequence ID" value="NZ_JADDIV010000001.1"/>
</dbReference>
<reference evidence="5 6" key="1">
    <citation type="submission" date="2020-10" db="EMBL/GenBank/DDBJ databases">
        <title>Ramlibacter sp. HM2 16S ribosomal RNA gene Genome sequencing and assembly.</title>
        <authorList>
            <person name="Kang M."/>
        </authorList>
    </citation>
    <scope>NUCLEOTIDE SEQUENCE [LARGE SCALE GENOMIC DNA]</scope>
    <source>
        <strain evidence="5 6">HM2</strain>
    </source>
</reference>
<dbReference type="Pfam" id="PF00135">
    <property type="entry name" value="COesterase"/>
    <property type="match status" value="1"/>
</dbReference>
<evidence type="ECO:0000313" key="5">
    <source>
        <dbReference type="EMBL" id="MBE7366539.1"/>
    </source>
</evidence>
<dbReference type="EMBL" id="JADDIV010000001">
    <property type="protein sequence ID" value="MBE7366539.1"/>
    <property type="molecule type" value="Genomic_DNA"/>
</dbReference>
<dbReference type="InterPro" id="IPR029058">
    <property type="entry name" value="AB_hydrolase_fold"/>
</dbReference>
<feature type="signal peptide" evidence="3">
    <location>
        <begin position="1"/>
        <end position="18"/>
    </location>
</feature>
<dbReference type="Gene3D" id="3.40.50.1820">
    <property type="entry name" value="alpha/beta hydrolase"/>
    <property type="match status" value="1"/>
</dbReference>
<proteinExistence type="inferred from homology"/>
<dbReference type="Proteomes" id="UP000806285">
    <property type="component" value="Unassembled WGS sequence"/>
</dbReference>
<evidence type="ECO:0000256" key="3">
    <source>
        <dbReference type="RuleBase" id="RU361235"/>
    </source>
</evidence>
<evidence type="ECO:0000259" key="4">
    <source>
        <dbReference type="Pfam" id="PF00135"/>
    </source>
</evidence>
<dbReference type="PROSITE" id="PS51257">
    <property type="entry name" value="PROKAR_LIPOPROTEIN"/>
    <property type="match status" value="1"/>
</dbReference>
<name>A0ABR9RZ93_9BURK</name>
<evidence type="ECO:0000313" key="6">
    <source>
        <dbReference type="Proteomes" id="UP000806285"/>
    </source>
</evidence>
<keyword evidence="6" id="KW-1185">Reference proteome</keyword>
<keyword evidence="3" id="KW-0732">Signal</keyword>
<dbReference type="PANTHER" id="PTHR11559">
    <property type="entry name" value="CARBOXYLESTERASE"/>
    <property type="match status" value="1"/>
</dbReference>
<dbReference type="InterPro" id="IPR002018">
    <property type="entry name" value="CarbesteraseB"/>
</dbReference>
<evidence type="ECO:0000256" key="1">
    <source>
        <dbReference type="ARBA" id="ARBA00005964"/>
    </source>
</evidence>
<dbReference type="PROSITE" id="PS00122">
    <property type="entry name" value="CARBOXYLESTERASE_B_1"/>
    <property type="match status" value="1"/>
</dbReference>
<dbReference type="InterPro" id="IPR019826">
    <property type="entry name" value="Carboxylesterase_B_AS"/>
</dbReference>
<keyword evidence="2 3" id="KW-0378">Hydrolase</keyword>
<dbReference type="InterPro" id="IPR050309">
    <property type="entry name" value="Type-B_Carboxylest/Lipase"/>
</dbReference>
<feature type="domain" description="Carboxylesterase type B" evidence="4">
    <location>
        <begin position="50"/>
        <end position="575"/>
    </location>
</feature>
<dbReference type="SUPFAM" id="SSF53474">
    <property type="entry name" value="alpha/beta-Hydrolases"/>
    <property type="match status" value="1"/>
</dbReference>
<comment type="similarity">
    <text evidence="1 3">Belongs to the type-B carboxylesterase/lipase family.</text>
</comment>
<accession>A0ABR9RZ93</accession>
<comment type="caution">
    <text evidence="5">The sequence shown here is derived from an EMBL/GenBank/DDBJ whole genome shotgun (WGS) entry which is preliminary data.</text>
</comment>
<sequence length="593" mass="62145">MTLGTRLKAALAAGVVLLAGCGGGGSSQPAPGGGGGGGGDAATPPAMQRATAFGPVVGTDDAATSGTLQWKGVPYAKAPVGALRWMPPVDPDPWTEARSTQAFASACAQSGRLYGPGQNNRYDATIGTALGTTVGSEDCLYLNIWAPAGAAASPRPVIVWVHGGSNITGYTADPVYDGANLARTADVVVVSVNYRLGVLGFLNALQLKTGDPLVDSGNFALLDLIKALKFVQGNIAAFGGNPANVTLMGQSAGAVNVLALQASPVVRAASPQLFHRLVEISGGISTPNTVPPGVIATIYPAAIWAQQGATLLQYALVNDGTVPDLAAAATYVAGRSPAEMAAYLRSKSPDALLSIVRTQLPALGLQNSNPIPDGNVLPLDPIMEIRAGRYLKVPVLAGITRDETKLFPSLFPLMGLPSGRLLTDTQVFHMAFGYNPNAAPATTLAEWIPAQYLPVTAAGTGFNFWADILNQFWFIPGRDDLLNSLSLQQSQVWHYRFDWDEQPAPFNDIFGAAHAFDLPFLFGNFGPSLYANFTNSEANRAGREQLAEAMMKSLGAFARSGDPNNAALGVRWQQWPRKVVFDASLSAKQITAQ</sequence>
<gene>
    <name evidence="5" type="ORF">IM787_03055</name>
</gene>